<organism evidence="1">
    <name type="scientific">Arundo donax</name>
    <name type="common">Giant reed</name>
    <name type="synonym">Donax arundinaceus</name>
    <dbReference type="NCBI Taxonomy" id="35708"/>
    <lineage>
        <taxon>Eukaryota</taxon>
        <taxon>Viridiplantae</taxon>
        <taxon>Streptophyta</taxon>
        <taxon>Embryophyta</taxon>
        <taxon>Tracheophyta</taxon>
        <taxon>Spermatophyta</taxon>
        <taxon>Magnoliopsida</taxon>
        <taxon>Liliopsida</taxon>
        <taxon>Poales</taxon>
        <taxon>Poaceae</taxon>
        <taxon>PACMAD clade</taxon>
        <taxon>Arundinoideae</taxon>
        <taxon>Arundineae</taxon>
        <taxon>Arundo</taxon>
    </lineage>
</organism>
<name>A0A0A8Z9R2_ARUDO</name>
<accession>A0A0A8Z9R2</accession>
<evidence type="ECO:0000313" key="1">
    <source>
        <dbReference type="EMBL" id="JAD35551.1"/>
    </source>
</evidence>
<sequence>MSGLINRGGRLILTKVTLTSIPFYLSMSLQLPPWVIRAIDKLRKAFLWKGVGCRLGWPLLGRLA</sequence>
<dbReference type="EMBL" id="GBRH01262344">
    <property type="protein sequence ID" value="JAD35551.1"/>
    <property type="molecule type" value="Transcribed_RNA"/>
</dbReference>
<reference evidence="1" key="2">
    <citation type="journal article" date="2015" name="Data Brief">
        <title>Shoot transcriptome of the giant reed, Arundo donax.</title>
        <authorList>
            <person name="Barrero R.A."/>
            <person name="Guerrero F.D."/>
            <person name="Moolhuijzen P."/>
            <person name="Goolsby J.A."/>
            <person name="Tidwell J."/>
            <person name="Bellgard S.E."/>
            <person name="Bellgard M.I."/>
        </authorList>
    </citation>
    <scope>NUCLEOTIDE SEQUENCE</scope>
    <source>
        <tissue evidence="1">Shoot tissue taken approximately 20 cm above the soil surface</tissue>
    </source>
</reference>
<reference evidence="1" key="1">
    <citation type="submission" date="2014-09" db="EMBL/GenBank/DDBJ databases">
        <authorList>
            <person name="Magalhaes I.L.F."/>
            <person name="Oliveira U."/>
            <person name="Santos F.R."/>
            <person name="Vidigal T.H.D.A."/>
            <person name="Brescovit A.D."/>
            <person name="Santos A.J."/>
        </authorList>
    </citation>
    <scope>NUCLEOTIDE SEQUENCE</scope>
    <source>
        <tissue evidence="1">Shoot tissue taken approximately 20 cm above the soil surface</tissue>
    </source>
</reference>
<evidence type="ECO:0008006" key="2">
    <source>
        <dbReference type="Google" id="ProtNLM"/>
    </source>
</evidence>
<proteinExistence type="predicted"/>
<protein>
    <recommendedName>
        <fullName evidence="2">Reverse transcriptase zinc-binding domain-containing protein</fullName>
    </recommendedName>
</protein>
<dbReference type="AlphaFoldDB" id="A0A0A8Z9R2"/>